<evidence type="ECO:0000256" key="1">
    <source>
        <dbReference type="ARBA" id="ARBA00007788"/>
    </source>
</evidence>
<keyword evidence="2 6" id="KW-0805">Transcription regulation</keyword>
<keyword evidence="10" id="KW-1185">Reference proteome</keyword>
<dbReference type="Gene3D" id="1.10.10.10">
    <property type="entry name" value="Winged helix-like DNA-binding domain superfamily/Winged helix DNA-binding domain"/>
    <property type="match status" value="1"/>
</dbReference>
<dbReference type="PROSITE" id="PS00715">
    <property type="entry name" value="SIGMA70_1"/>
    <property type="match status" value="1"/>
</dbReference>
<dbReference type="Pfam" id="PF04545">
    <property type="entry name" value="Sigma70_r4"/>
    <property type="match status" value="1"/>
</dbReference>
<dbReference type="InterPro" id="IPR000943">
    <property type="entry name" value="RNA_pol_sigma70"/>
</dbReference>
<evidence type="ECO:0000259" key="8">
    <source>
        <dbReference type="PROSITE" id="PS00716"/>
    </source>
</evidence>
<dbReference type="InterPro" id="IPR014284">
    <property type="entry name" value="RNA_pol_sigma-70_dom"/>
</dbReference>
<evidence type="ECO:0000256" key="6">
    <source>
        <dbReference type="RuleBase" id="RU362124"/>
    </source>
</evidence>
<dbReference type="InterPro" id="IPR013324">
    <property type="entry name" value="RNA_pol_sigma_r3/r4-like"/>
</dbReference>
<keyword evidence="5 6" id="KW-0804">Transcription</keyword>
<dbReference type="Gene3D" id="1.10.601.10">
    <property type="entry name" value="RNA Polymerase Primary Sigma Factor"/>
    <property type="match status" value="1"/>
</dbReference>
<dbReference type="EMBL" id="AP025591">
    <property type="protein sequence ID" value="BDG06446.1"/>
    <property type="molecule type" value="Genomic_DNA"/>
</dbReference>
<dbReference type="SUPFAM" id="SSF88946">
    <property type="entry name" value="Sigma2 domain of RNA polymerase sigma factors"/>
    <property type="match status" value="1"/>
</dbReference>
<comment type="function">
    <text evidence="6">Sigma factors are initiation factors that promote the attachment of RNA polymerase to specific initiation sites and are then released.</text>
</comment>
<reference evidence="10" key="1">
    <citation type="journal article" date="2022" name="Int. J. Syst. Evol. Microbiol.">
        <title>Anaeromyxobacter oryzae sp. nov., Anaeromyxobacter diazotrophicus sp. nov. and Anaeromyxobacter paludicola sp. nov., isolated from paddy soils.</title>
        <authorList>
            <person name="Itoh H."/>
            <person name="Xu Z."/>
            <person name="Mise K."/>
            <person name="Masuda Y."/>
            <person name="Ushijima N."/>
            <person name="Hayakawa C."/>
            <person name="Shiratori Y."/>
            <person name="Senoo K."/>
        </authorList>
    </citation>
    <scope>NUCLEOTIDE SEQUENCE [LARGE SCALE GENOMIC DNA]</scope>
    <source>
        <strain evidence="10">Red232</strain>
    </source>
</reference>
<dbReference type="PROSITE" id="PS00716">
    <property type="entry name" value="SIGMA70_2"/>
    <property type="match status" value="1"/>
</dbReference>
<evidence type="ECO:0000313" key="9">
    <source>
        <dbReference type="EMBL" id="BDG06446.1"/>
    </source>
</evidence>
<dbReference type="InterPro" id="IPR050813">
    <property type="entry name" value="Sigma-70_Factor"/>
</dbReference>
<dbReference type="Proteomes" id="UP001162891">
    <property type="component" value="Chromosome"/>
</dbReference>
<evidence type="ECO:0000313" key="10">
    <source>
        <dbReference type="Proteomes" id="UP001162891"/>
    </source>
</evidence>
<protein>
    <recommendedName>
        <fullName evidence="6">RNA polymerase sigma factor</fullName>
    </recommendedName>
</protein>
<dbReference type="PRINTS" id="PR00046">
    <property type="entry name" value="SIGMA70FCT"/>
</dbReference>
<dbReference type="PANTHER" id="PTHR30376:SF3">
    <property type="entry name" value="RNA POLYMERASE SIGMA FACTOR RPOH"/>
    <property type="match status" value="1"/>
</dbReference>
<dbReference type="NCBIfam" id="TIGR02937">
    <property type="entry name" value="sigma70-ECF"/>
    <property type="match status" value="1"/>
</dbReference>
<name>A0ABM7X3S1_9BACT</name>
<dbReference type="InterPro" id="IPR036388">
    <property type="entry name" value="WH-like_DNA-bd_sf"/>
</dbReference>
<evidence type="ECO:0000256" key="5">
    <source>
        <dbReference type="ARBA" id="ARBA00023163"/>
    </source>
</evidence>
<proteinExistence type="inferred from homology"/>
<comment type="similarity">
    <text evidence="1 6">Belongs to the sigma-70 factor family.</text>
</comment>
<dbReference type="InterPro" id="IPR013325">
    <property type="entry name" value="RNA_pol_sigma_r2"/>
</dbReference>
<keyword evidence="3 6" id="KW-0731">Sigma factor</keyword>
<organism evidence="9 10">
    <name type="scientific">Anaeromyxobacter oryzae</name>
    <dbReference type="NCBI Taxonomy" id="2918170"/>
    <lineage>
        <taxon>Bacteria</taxon>
        <taxon>Pseudomonadati</taxon>
        <taxon>Myxococcota</taxon>
        <taxon>Myxococcia</taxon>
        <taxon>Myxococcales</taxon>
        <taxon>Cystobacterineae</taxon>
        <taxon>Anaeromyxobacteraceae</taxon>
        <taxon>Anaeromyxobacter</taxon>
    </lineage>
</organism>
<dbReference type="Pfam" id="PF04542">
    <property type="entry name" value="Sigma70_r2"/>
    <property type="match status" value="1"/>
</dbReference>
<dbReference type="InterPro" id="IPR007627">
    <property type="entry name" value="RNA_pol_sigma70_r2"/>
</dbReference>
<evidence type="ECO:0000256" key="2">
    <source>
        <dbReference type="ARBA" id="ARBA00023015"/>
    </source>
</evidence>
<evidence type="ECO:0000256" key="4">
    <source>
        <dbReference type="ARBA" id="ARBA00023125"/>
    </source>
</evidence>
<keyword evidence="4 6" id="KW-0238">DNA-binding</keyword>
<evidence type="ECO:0000259" key="7">
    <source>
        <dbReference type="PROSITE" id="PS00715"/>
    </source>
</evidence>
<dbReference type="PANTHER" id="PTHR30376">
    <property type="entry name" value="SIGMA FACTOR RPOH HEAT SHOCK RELATED"/>
    <property type="match status" value="1"/>
</dbReference>
<dbReference type="SUPFAM" id="SSF88659">
    <property type="entry name" value="Sigma3 and sigma4 domains of RNA polymerase sigma factors"/>
    <property type="match status" value="1"/>
</dbReference>
<evidence type="ECO:0000256" key="3">
    <source>
        <dbReference type="ARBA" id="ARBA00023082"/>
    </source>
</evidence>
<accession>A0ABM7X3S1</accession>
<feature type="domain" description="RNA polymerase sigma-70" evidence="7">
    <location>
        <begin position="76"/>
        <end position="89"/>
    </location>
</feature>
<sequence length="241" mass="27635">MRTATTQRSSKEFEELAPYLKAVRDFPPLSREDEHALALRARKGEVRAKQKLVRHNLAFVVAIARKQRRGTVRLDDLIQEGNVGLMRAVEKFDPHAGTRFSTYAVWWIRAYIGKYLKEARSTVRPQSGTVAQPDLSLDSAIDEEGDATHLERIEDDGPGPEDTYLLGEGDSEVRDALGKVRKRIGELGWDIVHNRLEQDQPRTLEEIGKRWGVSRERVRQVELKTKQFLHRYLQPVERDAA</sequence>
<dbReference type="RefSeq" id="WP_248356389.1">
    <property type="nucleotide sequence ID" value="NZ_AP025591.1"/>
</dbReference>
<dbReference type="InterPro" id="IPR007630">
    <property type="entry name" value="RNA_pol_sigma70_r4"/>
</dbReference>
<feature type="domain" description="RNA polymerase sigma-70" evidence="8">
    <location>
        <begin position="203"/>
        <end position="229"/>
    </location>
</feature>
<gene>
    <name evidence="9" type="primary">rpoS</name>
    <name evidence="9" type="ORF">AMOR_54420</name>
</gene>